<dbReference type="GO" id="GO:0005737">
    <property type="term" value="C:cytoplasm"/>
    <property type="evidence" value="ECO:0007669"/>
    <property type="project" value="UniProtKB-SubCell"/>
</dbReference>
<keyword evidence="2" id="KW-0963">Cytoplasm</keyword>
<accession>W6MIT9</accession>
<evidence type="ECO:0000313" key="5">
    <source>
        <dbReference type="Proteomes" id="UP000019384"/>
    </source>
</evidence>
<comment type="subcellular location">
    <subcellularLocation>
        <location evidence="1">Cytoplasm</location>
    </subcellularLocation>
</comment>
<dbReference type="GeneID" id="34519807"/>
<dbReference type="AlphaFoldDB" id="W6MIT9"/>
<dbReference type="GO" id="GO:0005869">
    <property type="term" value="C:dynactin complex"/>
    <property type="evidence" value="ECO:0007669"/>
    <property type="project" value="InterPro"/>
</dbReference>
<evidence type="ECO:0008006" key="6">
    <source>
        <dbReference type="Google" id="ProtNLM"/>
    </source>
</evidence>
<dbReference type="GO" id="GO:0007017">
    <property type="term" value="P:microtubule-based process"/>
    <property type="evidence" value="ECO:0007669"/>
    <property type="project" value="InterPro"/>
</dbReference>
<feature type="compositionally biased region" description="Acidic residues" evidence="3">
    <location>
        <begin position="14"/>
        <end position="23"/>
    </location>
</feature>
<organism evidence="4 5">
    <name type="scientific">Kuraishia capsulata CBS 1993</name>
    <dbReference type="NCBI Taxonomy" id="1382522"/>
    <lineage>
        <taxon>Eukaryota</taxon>
        <taxon>Fungi</taxon>
        <taxon>Dikarya</taxon>
        <taxon>Ascomycota</taxon>
        <taxon>Saccharomycotina</taxon>
        <taxon>Pichiomycetes</taxon>
        <taxon>Pichiales</taxon>
        <taxon>Pichiaceae</taxon>
        <taxon>Kuraishia</taxon>
    </lineage>
</organism>
<name>W6MIT9_9ASCO</name>
<keyword evidence="5" id="KW-1185">Reference proteome</keyword>
<protein>
    <recommendedName>
        <fullName evidence="6">Dynactin subunit 2</fullName>
    </recommendedName>
</protein>
<dbReference type="HOGENOM" id="CLU_774023_0_0_1"/>
<evidence type="ECO:0000256" key="3">
    <source>
        <dbReference type="SAM" id="MobiDB-lite"/>
    </source>
</evidence>
<proteinExistence type="predicted"/>
<gene>
    <name evidence="4" type="ORF">KUCA_T00002386001</name>
</gene>
<reference evidence="4" key="1">
    <citation type="submission" date="2013-12" db="EMBL/GenBank/DDBJ databases">
        <authorList>
            <person name="Genoscope - CEA"/>
        </authorList>
    </citation>
    <scope>NUCLEOTIDE SEQUENCE</scope>
    <source>
        <strain evidence="4">CBS 1993</strain>
    </source>
</reference>
<dbReference type="RefSeq" id="XP_022458419.1">
    <property type="nucleotide sequence ID" value="XM_022602634.1"/>
</dbReference>
<dbReference type="EMBL" id="HG793127">
    <property type="protein sequence ID" value="CDK26414.1"/>
    <property type="molecule type" value="Genomic_DNA"/>
</dbReference>
<dbReference type="PANTHER" id="PTHR15346">
    <property type="entry name" value="DYNACTIN SUBUNIT"/>
    <property type="match status" value="1"/>
</dbReference>
<dbReference type="STRING" id="1382522.W6MIT9"/>
<sequence length="358" mass="40611">MNLAYNQMSANLYDDNEGEEAPEIYETSDVEEVDPGEPKEIPSQIIDTENVSIDNKQIYENHVVDSTGSDFGDSITKSRSGFRSLKLEETTKQKLIRIRNELSEISLDDSDNREVLEDVNDLKDVLKRLEQGHIESNFHPVFVRGHVNLEEDSPESQTEPKTAQYFTEKDIAIEIDSRIKNLEDSLGDTDIDSPNTIQGSLNDIYRRLNVLQSDDALHSVKEEIKSLNNQMTTFAHRARFESLRDQDSGPQDESTTKRIEAIYNSIQSNPDIGHTVDAILRRLRSLSKLQLDVSSSTSLLGQIASKIQLVEQDTAHWEQSLETMEKEIDGYSHESNENLRKVQAWIGDLETKLTKIGS</sequence>
<feature type="compositionally biased region" description="Polar residues" evidence="3">
    <location>
        <begin position="1"/>
        <end position="10"/>
    </location>
</feature>
<evidence type="ECO:0000313" key="4">
    <source>
        <dbReference type="EMBL" id="CDK26414.1"/>
    </source>
</evidence>
<dbReference type="Pfam" id="PF04912">
    <property type="entry name" value="Dynamitin"/>
    <property type="match status" value="1"/>
</dbReference>
<dbReference type="OrthoDB" id="4977at2759"/>
<feature type="region of interest" description="Disordered" evidence="3">
    <location>
        <begin position="1"/>
        <end position="23"/>
    </location>
</feature>
<evidence type="ECO:0000256" key="2">
    <source>
        <dbReference type="ARBA" id="ARBA00022490"/>
    </source>
</evidence>
<evidence type="ECO:0000256" key="1">
    <source>
        <dbReference type="ARBA" id="ARBA00004496"/>
    </source>
</evidence>
<reference evidence="4" key="2">
    <citation type="submission" date="2014-02" db="EMBL/GenBank/DDBJ databases">
        <title>Complete DNA sequence of /Kuraishia capsulata/ illustrates novel genomic features among budding yeasts (/Saccharomycotina/).</title>
        <authorList>
            <person name="Morales L."/>
            <person name="Noel B."/>
            <person name="Porcel B."/>
            <person name="Marcet-Houben M."/>
            <person name="Hullo M-F."/>
            <person name="Sacerdot C."/>
            <person name="Tekaia F."/>
            <person name="Leh-Louis V."/>
            <person name="Despons L."/>
            <person name="Khanna V."/>
            <person name="Aury J-M."/>
            <person name="Barbe V."/>
            <person name="Couloux A."/>
            <person name="Labadie K."/>
            <person name="Pelletier E."/>
            <person name="Souciet J-L."/>
            <person name="Boekhout T."/>
            <person name="Gabaldon T."/>
            <person name="Wincker P."/>
            <person name="Dujon B."/>
        </authorList>
    </citation>
    <scope>NUCLEOTIDE SEQUENCE</scope>
    <source>
        <strain evidence="4">CBS 1993</strain>
    </source>
</reference>
<dbReference type="Proteomes" id="UP000019384">
    <property type="component" value="Unassembled WGS sequence"/>
</dbReference>
<dbReference type="InterPro" id="IPR028133">
    <property type="entry name" value="Dynamitin"/>
</dbReference>